<protein>
    <submittedName>
        <fullName evidence="1">Uncharacterized protein</fullName>
    </submittedName>
</protein>
<dbReference type="EMBL" id="JASMQC010000014">
    <property type="protein sequence ID" value="KAK1940649.1"/>
    <property type="molecule type" value="Genomic_DNA"/>
</dbReference>
<accession>A0AAD9GL09</accession>
<comment type="caution">
    <text evidence="1">The sequence shown here is derived from an EMBL/GenBank/DDBJ whole genome shotgun (WGS) entry which is preliminary data.</text>
</comment>
<keyword evidence="2" id="KW-1185">Reference proteome</keyword>
<sequence>MTIEVPDTHCSSWMYYGICVQPTSDTKTSIRQAPGFPDFEPHKHNIARLKKRWSSKKYQTLLDEVPAPWETMYLNRRTELYFHRREDLSPMVQADIEELASLMNKYAQALWEHTH</sequence>
<evidence type="ECO:0000313" key="2">
    <source>
        <dbReference type="Proteomes" id="UP001259832"/>
    </source>
</evidence>
<dbReference type="AlphaFoldDB" id="A0AAD9GL09"/>
<name>A0AAD9GL09_9STRA</name>
<evidence type="ECO:0000313" key="1">
    <source>
        <dbReference type="EMBL" id="KAK1940649.1"/>
    </source>
</evidence>
<gene>
    <name evidence="1" type="ORF">P3T76_008100</name>
</gene>
<proteinExistence type="predicted"/>
<reference evidence="1" key="1">
    <citation type="submission" date="2023-08" db="EMBL/GenBank/DDBJ databases">
        <title>Reference Genome Resource for the Citrus Pathogen Phytophthora citrophthora.</title>
        <authorList>
            <person name="Moller H."/>
            <person name="Coetzee B."/>
            <person name="Rose L.J."/>
            <person name="Van Niekerk J.M."/>
        </authorList>
    </citation>
    <scope>NUCLEOTIDE SEQUENCE</scope>
    <source>
        <strain evidence="1">STE-U-9442</strain>
    </source>
</reference>
<dbReference type="Proteomes" id="UP001259832">
    <property type="component" value="Unassembled WGS sequence"/>
</dbReference>
<organism evidence="1 2">
    <name type="scientific">Phytophthora citrophthora</name>
    <dbReference type="NCBI Taxonomy" id="4793"/>
    <lineage>
        <taxon>Eukaryota</taxon>
        <taxon>Sar</taxon>
        <taxon>Stramenopiles</taxon>
        <taxon>Oomycota</taxon>
        <taxon>Peronosporomycetes</taxon>
        <taxon>Peronosporales</taxon>
        <taxon>Peronosporaceae</taxon>
        <taxon>Phytophthora</taxon>
    </lineage>
</organism>